<dbReference type="AlphaFoldDB" id="A0A1M4SUW1"/>
<feature type="domain" description="DUF1549" evidence="2">
    <location>
        <begin position="189"/>
        <end position="395"/>
    </location>
</feature>
<keyword evidence="1" id="KW-0472">Membrane</keyword>
<name>A0A1M4SUW1_9FLAO</name>
<dbReference type="EMBL" id="FQUX01000001">
    <property type="protein sequence ID" value="SHE35996.1"/>
    <property type="molecule type" value="Genomic_DNA"/>
</dbReference>
<dbReference type="Pfam" id="PF07583">
    <property type="entry name" value="PSCyt2"/>
    <property type="match status" value="1"/>
</dbReference>
<dbReference type="InterPro" id="IPR011429">
    <property type="entry name" value="Cyt_c_Planctomycete-type"/>
</dbReference>
<proteinExistence type="predicted"/>
<evidence type="ECO:0000313" key="6">
    <source>
        <dbReference type="Proteomes" id="UP000184406"/>
    </source>
</evidence>
<dbReference type="InterPro" id="IPR022655">
    <property type="entry name" value="DUF1553"/>
</dbReference>
<evidence type="ECO:0000259" key="4">
    <source>
        <dbReference type="Pfam" id="PF07635"/>
    </source>
</evidence>
<organism evidence="5 6">
    <name type="scientific">Arenibacter palladensis</name>
    <dbReference type="NCBI Taxonomy" id="237373"/>
    <lineage>
        <taxon>Bacteria</taxon>
        <taxon>Pseudomonadati</taxon>
        <taxon>Bacteroidota</taxon>
        <taxon>Flavobacteriia</taxon>
        <taxon>Flavobacteriales</taxon>
        <taxon>Flavobacteriaceae</taxon>
        <taxon>Arenibacter</taxon>
    </lineage>
</organism>
<dbReference type="RefSeq" id="WP_072859750.1">
    <property type="nucleotide sequence ID" value="NZ_FQUX01000001.1"/>
</dbReference>
<feature type="domain" description="Cytochrome C Planctomycete-type" evidence="4">
    <location>
        <begin position="77"/>
        <end position="139"/>
    </location>
</feature>
<dbReference type="Pfam" id="PF07587">
    <property type="entry name" value="PSD1"/>
    <property type="match status" value="1"/>
</dbReference>
<dbReference type="InterPro" id="IPR011444">
    <property type="entry name" value="DUF1549"/>
</dbReference>
<keyword evidence="1" id="KW-0812">Transmembrane</keyword>
<evidence type="ECO:0000256" key="1">
    <source>
        <dbReference type="SAM" id="Phobius"/>
    </source>
</evidence>
<accession>A0A1M4SUW1</accession>
<dbReference type="OrthoDB" id="1450284at2"/>
<feature type="transmembrane region" description="Helical" evidence="1">
    <location>
        <begin position="12"/>
        <end position="29"/>
    </location>
</feature>
<keyword evidence="1" id="KW-1133">Transmembrane helix</keyword>
<protein>
    <submittedName>
        <fullName evidence="5">Planctomycete cytochrome C</fullName>
    </submittedName>
</protein>
<keyword evidence="6" id="KW-1185">Reference proteome</keyword>
<evidence type="ECO:0000259" key="3">
    <source>
        <dbReference type="Pfam" id="PF07587"/>
    </source>
</evidence>
<dbReference type="Proteomes" id="UP000184406">
    <property type="component" value="Unassembled WGS sequence"/>
</dbReference>
<gene>
    <name evidence="5" type="ORF">SAMN03080594_10137</name>
</gene>
<dbReference type="Pfam" id="PF07635">
    <property type="entry name" value="PSCyt1"/>
    <property type="match status" value="1"/>
</dbReference>
<evidence type="ECO:0000259" key="2">
    <source>
        <dbReference type="Pfam" id="PF07583"/>
    </source>
</evidence>
<sequence>MKIKFNSKSTISWLPYFAIPFIILLAVKYSTKSYKNEYVAINQSGSNVDSEEIITPAKLPDSVDFIFHIKPILSDRCFLCHGPDEGTREGGLRLDTQEGAFAAIGKNLDKHAIVPGNPENSQLISRINETDSEKIMPPTSSNLTLTEYEKKLLNKWIEQGAQWKEHWAFEPPKPISLPKIHNPDWATNEIDYFISKRLELEGLEPSHEAKKEKLIRKLYFDLTGLPPSIEDLDAFLSDTSSNAYEKVVDRLLESTAYGERMAANWLDLSRYGDTHGYQEDYERTMWPWRDWVISAFNRNIPYDEFVTWQIAGDLLPNSTLEQIVATGFNRNHKITQEGGVIDEEYRVEYVMDRTSTTAKAFLGLTMECARCHDHKYDPISQKEFFGFYSFFNKVNEKGVIEFKEIPEPKIEITQKEIDQTLAFINMPDSISKLGLMVMRDDAADRKTYLLNRGVYDAPNKEEEIIPHTPKSVLPFTDQYPKNRLGLAQWLFKEDNPLTARVAVNRMWQQIFGVGIVSTSDDFGNQGALPSHPELLDWLAITFREEGWDMKKLYKRMVLSSTYRQTSKVSSELLRRDPYNKLLARSSRSKLTSEMIRDNMLAVSDLLVKKIGGPSVKPYQPEGLWEETSSGVEGLLLKYIPDTGENGFRRSLYTFWKRTVPPPAMLIFDSPTRDLCEVKRQKTSTPLQALVMMNDPQLMEASKNLANKVLNNTSMNEADRIKYIFRKITSRFPEEQEINRLQNYLHETRNNSTDDNQDHDIAKKAEAQNTTSKDLRAYTNLISLIFNLDESIIKG</sequence>
<dbReference type="PANTHER" id="PTHR35889">
    <property type="entry name" value="CYCLOINULO-OLIGOSACCHARIDE FRUCTANOTRANSFERASE-RELATED"/>
    <property type="match status" value="1"/>
</dbReference>
<feature type="domain" description="DUF1553" evidence="3">
    <location>
        <begin position="482"/>
        <end position="744"/>
    </location>
</feature>
<dbReference type="PANTHER" id="PTHR35889:SF3">
    <property type="entry name" value="F-BOX DOMAIN-CONTAINING PROTEIN"/>
    <property type="match status" value="1"/>
</dbReference>
<reference evidence="6" key="1">
    <citation type="submission" date="2016-11" db="EMBL/GenBank/DDBJ databases">
        <authorList>
            <person name="Varghese N."/>
            <person name="Submissions S."/>
        </authorList>
    </citation>
    <scope>NUCLEOTIDE SEQUENCE [LARGE SCALE GENOMIC DNA]</scope>
    <source>
        <strain evidence="6">DSM 17539</strain>
    </source>
</reference>
<evidence type="ECO:0000313" key="5">
    <source>
        <dbReference type="EMBL" id="SHE35996.1"/>
    </source>
</evidence>